<accession>A0A9W5Y2W0</accession>
<dbReference type="EMBL" id="BQXY01000003">
    <property type="protein sequence ID" value="GKU25535.1"/>
    <property type="molecule type" value="Genomic_DNA"/>
</dbReference>
<dbReference type="GO" id="GO:0016020">
    <property type="term" value="C:membrane"/>
    <property type="evidence" value="ECO:0007669"/>
    <property type="project" value="UniProtKB-SubCell"/>
</dbReference>
<keyword evidence="5 8" id="KW-0812">Transmembrane</keyword>
<comment type="subcellular location">
    <subcellularLocation>
        <location evidence="1">Membrane</location>
        <topology evidence="1">Multi-pass membrane protein</topology>
    </subcellularLocation>
</comment>
<dbReference type="NCBIfam" id="TIGR00912">
    <property type="entry name" value="2A0309"/>
    <property type="match status" value="1"/>
</dbReference>
<dbReference type="AlphaFoldDB" id="A0A9W5Y2W0"/>
<keyword evidence="6 8" id="KW-1133">Transmembrane helix</keyword>
<feature type="transmembrane region" description="Helical" evidence="8">
    <location>
        <begin position="266"/>
        <end position="287"/>
    </location>
</feature>
<comment type="similarity">
    <text evidence="2">Belongs to the amino acid-polyamine-organocation (APC) superfamily. Spore germination protein (SGP) (TC 2.A.3.9) family.</text>
</comment>
<comment type="caution">
    <text evidence="9">The sequence shown here is derived from an EMBL/GenBank/DDBJ whole genome shotgun (WGS) entry which is preliminary data.</text>
</comment>
<reference evidence="9" key="1">
    <citation type="journal article" date="2023" name="Int. J. Syst. Evol. Microbiol.">
        <title>&lt;i&gt;Clostridium folliculivorans&lt;/i&gt; sp. nov., isolated from soil samples of an organic paddy in Japan.</title>
        <authorList>
            <person name="Tazawa J."/>
            <person name="Kobayashi H."/>
            <person name="Tanizawa Y."/>
            <person name="Uchino A."/>
            <person name="Tanaka F."/>
            <person name="Urashima Y."/>
            <person name="Miura S."/>
            <person name="Sakamoto M."/>
            <person name="Ohkuma M."/>
            <person name="Tohno M."/>
        </authorList>
    </citation>
    <scope>NUCLEOTIDE SEQUENCE</scope>
    <source>
        <strain evidence="9">D1-1</strain>
    </source>
</reference>
<evidence type="ECO:0000256" key="5">
    <source>
        <dbReference type="ARBA" id="ARBA00022692"/>
    </source>
</evidence>
<dbReference type="InterPro" id="IPR004761">
    <property type="entry name" value="Spore_GerAB"/>
</dbReference>
<feature type="transmembrane region" description="Helical" evidence="8">
    <location>
        <begin position="111"/>
        <end position="130"/>
    </location>
</feature>
<dbReference type="PANTHER" id="PTHR34975">
    <property type="entry name" value="SPORE GERMINATION PROTEIN A2"/>
    <property type="match status" value="1"/>
</dbReference>
<evidence type="ECO:0000256" key="6">
    <source>
        <dbReference type="ARBA" id="ARBA00022989"/>
    </source>
</evidence>
<evidence type="ECO:0000256" key="8">
    <source>
        <dbReference type="SAM" id="Phobius"/>
    </source>
</evidence>
<feature type="transmembrane region" description="Helical" evidence="8">
    <location>
        <begin position="137"/>
        <end position="160"/>
    </location>
</feature>
<keyword evidence="4" id="KW-0309">Germination</keyword>
<feature type="transmembrane region" description="Helical" evidence="8">
    <location>
        <begin position="329"/>
        <end position="351"/>
    </location>
</feature>
<keyword evidence="3" id="KW-0813">Transport</keyword>
<dbReference type="RefSeq" id="WP_261852487.1">
    <property type="nucleotide sequence ID" value="NZ_BQXY01000003.1"/>
</dbReference>
<evidence type="ECO:0000313" key="9">
    <source>
        <dbReference type="EMBL" id="GKU25535.1"/>
    </source>
</evidence>
<evidence type="ECO:0000256" key="7">
    <source>
        <dbReference type="ARBA" id="ARBA00023136"/>
    </source>
</evidence>
<feature type="transmembrane region" description="Helical" evidence="8">
    <location>
        <begin position="180"/>
        <end position="201"/>
    </location>
</feature>
<feature type="transmembrane region" description="Helical" evidence="8">
    <location>
        <begin position="213"/>
        <end position="234"/>
    </location>
</feature>
<evidence type="ECO:0000256" key="1">
    <source>
        <dbReference type="ARBA" id="ARBA00004141"/>
    </source>
</evidence>
<dbReference type="GO" id="GO:0009847">
    <property type="term" value="P:spore germination"/>
    <property type="evidence" value="ECO:0007669"/>
    <property type="project" value="InterPro"/>
</dbReference>
<evidence type="ECO:0000256" key="3">
    <source>
        <dbReference type="ARBA" id="ARBA00022448"/>
    </source>
</evidence>
<proteinExistence type="inferred from homology"/>
<feature type="transmembrane region" description="Helical" evidence="8">
    <location>
        <begin position="37"/>
        <end position="58"/>
    </location>
</feature>
<evidence type="ECO:0000256" key="2">
    <source>
        <dbReference type="ARBA" id="ARBA00007998"/>
    </source>
</evidence>
<feature type="transmembrane region" description="Helical" evidence="8">
    <location>
        <begin position="70"/>
        <end position="91"/>
    </location>
</feature>
<name>A0A9W5Y2W0_9CLOT</name>
<dbReference type="Proteomes" id="UP001057868">
    <property type="component" value="Unassembled WGS sequence"/>
</dbReference>
<protein>
    <submittedName>
        <fullName evidence="9">Germination protein</fullName>
    </submittedName>
</protein>
<organism evidence="9 10">
    <name type="scientific">Clostridium folliculivorans</name>
    <dbReference type="NCBI Taxonomy" id="2886038"/>
    <lineage>
        <taxon>Bacteria</taxon>
        <taxon>Bacillati</taxon>
        <taxon>Bacillota</taxon>
        <taxon>Clostridia</taxon>
        <taxon>Eubacteriales</taxon>
        <taxon>Clostridiaceae</taxon>
        <taxon>Clostridium</taxon>
    </lineage>
</organism>
<evidence type="ECO:0000256" key="4">
    <source>
        <dbReference type="ARBA" id="ARBA00022544"/>
    </source>
</evidence>
<sequence length="358" mass="41101">MGKISSKHLFFLIASLTVVSIKTYPTIFTKLSGRDTWICLIFASIFIFFYFSFILFVYKKKCCYNFIEIYTSSLGKFLGSILIGVFILNLFLTLTECASVEASAMNVNFLIYTRTWQLLLLTIPAAAYVVKRGYNAVLISVLIGIFFISVSGVMLAIMTAKYKEYVRLLPILEYGFNYKLLISTIKLIGAYASIAIILPLFCDVKDKKNIRLWGILGLLFVIQMQIFSMLGNLSTFEIDIFNSMSYPKLIQTQLIRHFGFLEAGELFVMLQIVGGWFIKLIVTLQVLMKILEYYKLNRTSVLVAISIALFIAAYLCSRNLFTLFKLLDYYVYINFVNYVIIPLFVFFIFLLRPKKAVN</sequence>
<dbReference type="Pfam" id="PF03845">
    <property type="entry name" value="Spore_permease"/>
    <property type="match status" value="1"/>
</dbReference>
<keyword evidence="7 8" id="KW-0472">Membrane</keyword>
<evidence type="ECO:0000313" key="10">
    <source>
        <dbReference type="Proteomes" id="UP001057868"/>
    </source>
</evidence>
<gene>
    <name evidence="9" type="ORF">CFOLD11_23610</name>
</gene>
<keyword evidence="10" id="KW-1185">Reference proteome</keyword>
<feature type="transmembrane region" description="Helical" evidence="8">
    <location>
        <begin position="299"/>
        <end position="317"/>
    </location>
</feature>
<dbReference type="PANTHER" id="PTHR34975:SF2">
    <property type="entry name" value="SPORE GERMINATION PROTEIN A2"/>
    <property type="match status" value="1"/>
</dbReference>